<evidence type="ECO:0000313" key="2">
    <source>
        <dbReference type="Proteomes" id="UP001250698"/>
    </source>
</evidence>
<dbReference type="Proteomes" id="UP001250698">
    <property type="component" value="Unassembled WGS sequence"/>
</dbReference>
<sequence length="243" mass="28240">MKVVEDRVQVGDVVKYKIAGREVKGWAFETMQFVLEVNEAGDVLTEKDGWRPAGSFTFHRPMARSERQPCLQDWSIFVAGRSWYIHGKPYAKESGQMTERQIRNGGRRAKLEIARVEERNRRKLAAAPPLFTQFFGAPELEKPRYTTGEEANAENVRRRQDFVAHWRSYTAKIIWQIRQVMRELDEHTLSAYQRYWDRRNGGQGLVYLISFLRDPGCERGRQEALKLYPRPQATTAFPCAQAA</sequence>
<comment type="caution">
    <text evidence="1">The sequence shown here is derived from an EMBL/GenBank/DDBJ whole genome shotgun (WGS) entry which is preliminary data.</text>
</comment>
<name>A0ABU3TNE1_9BACT</name>
<proteinExistence type="predicted"/>
<protein>
    <submittedName>
        <fullName evidence="1">Uncharacterized protein</fullName>
    </submittedName>
</protein>
<organism evidence="1 2">
    <name type="scientific">Hymenobacter endophyticus</name>
    <dbReference type="NCBI Taxonomy" id="3076335"/>
    <lineage>
        <taxon>Bacteria</taxon>
        <taxon>Pseudomonadati</taxon>
        <taxon>Bacteroidota</taxon>
        <taxon>Cytophagia</taxon>
        <taxon>Cytophagales</taxon>
        <taxon>Hymenobacteraceae</taxon>
        <taxon>Hymenobacter</taxon>
    </lineage>
</organism>
<gene>
    <name evidence="1" type="ORF">ROI90_20990</name>
</gene>
<accession>A0ABU3TNE1</accession>
<reference evidence="1 2" key="1">
    <citation type="submission" date="2023-10" db="EMBL/GenBank/DDBJ databases">
        <title>Hymenobacter endophyticus sp. nov., an isolate from the leaf tissues of wheat.</title>
        <authorList>
            <person name="Dai Y."/>
        </authorList>
    </citation>
    <scope>NUCLEOTIDE SEQUENCE [LARGE SCALE GENOMIC DNA]</scope>
    <source>
        <strain evidence="1 2">ZK17L-C2</strain>
    </source>
</reference>
<keyword evidence="2" id="KW-1185">Reference proteome</keyword>
<evidence type="ECO:0000313" key="1">
    <source>
        <dbReference type="EMBL" id="MDU0372895.1"/>
    </source>
</evidence>
<dbReference type="EMBL" id="JAWDJT010000025">
    <property type="protein sequence ID" value="MDU0372895.1"/>
    <property type="molecule type" value="Genomic_DNA"/>
</dbReference>